<keyword evidence="1" id="KW-1133">Transmembrane helix</keyword>
<keyword evidence="3" id="KW-1185">Reference proteome</keyword>
<dbReference type="Proteomes" id="UP001205560">
    <property type="component" value="Unassembled WGS sequence"/>
</dbReference>
<feature type="transmembrane region" description="Helical" evidence="1">
    <location>
        <begin position="103"/>
        <end position="123"/>
    </location>
</feature>
<dbReference type="RefSeq" id="WP_258846520.1">
    <property type="nucleotide sequence ID" value="NZ_JANUGX010000019.1"/>
</dbReference>
<sequence>MRTRLLLQVPAVMLILAFVPTNLGKLAALLVLWALTFGRLSKVETIFYVCVCVFFTAMNAASLKQGIFKFAQPDLLLQPVWELFMWGFYLLHTRRLLNGPAPGGRRAVVWALALAYSAAFATIHDGNTLLMVTGVLLLVGLVLFHEPLDLAYAGYMVLLGALIEYTGVHSGQWGYPGNPPGGVPLWFITMWGGIGLFMRRLIVPILARNEKAGKLPAQVKA</sequence>
<feature type="transmembrane region" description="Helical" evidence="1">
    <location>
        <begin position="183"/>
        <end position="202"/>
    </location>
</feature>
<feature type="transmembrane region" description="Helical" evidence="1">
    <location>
        <begin position="45"/>
        <end position="63"/>
    </location>
</feature>
<feature type="transmembrane region" description="Helical" evidence="1">
    <location>
        <begin position="129"/>
        <end position="145"/>
    </location>
</feature>
<protein>
    <submittedName>
        <fullName evidence="2">Uncharacterized protein</fullName>
    </submittedName>
</protein>
<keyword evidence="1" id="KW-0812">Transmembrane</keyword>
<name>A0ABT2A968_9BURK</name>
<gene>
    <name evidence="2" type="ORF">NX782_16240</name>
</gene>
<comment type="caution">
    <text evidence="2">The sequence shown here is derived from an EMBL/GenBank/DDBJ whole genome shotgun (WGS) entry which is preliminary data.</text>
</comment>
<dbReference type="EMBL" id="JANUGX010000019">
    <property type="protein sequence ID" value="MCS0590744.1"/>
    <property type="molecule type" value="Genomic_DNA"/>
</dbReference>
<accession>A0ABT2A968</accession>
<keyword evidence="1" id="KW-0472">Membrane</keyword>
<feature type="transmembrane region" description="Helical" evidence="1">
    <location>
        <begin position="152"/>
        <end position="171"/>
    </location>
</feature>
<evidence type="ECO:0000313" key="3">
    <source>
        <dbReference type="Proteomes" id="UP001205560"/>
    </source>
</evidence>
<feature type="transmembrane region" description="Helical" evidence="1">
    <location>
        <begin position="12"/>
        <end position="33"/>
    </location>
</feature>
<organism evidence="2 3">
    <name type="scientific">Massilia norwichensis</name>
    <dbReference type="NCBI Taxonomy" id="1442366"/>
    <lineage>
        <taxon>Bacteria</taxon>
        <taxon>Pseudomonadati</taxon>
        <taxon>Pseudomonadota</taxon>
        <taxon>Betaproteobacteria</taxon>
        <taxon>Burkholderiales</taxon>
        <taxon>Oxalobacteraceae</taxon>
        <taxon>Telluria group</taxon>
        <taxon>Massilia</taxon>
    </lineage>
</organism>
<evidence type="ECO:0000313" key="2">
    <source>
        <dbReference type="EMBL" id="MCS0590744.1"/>
    </source>
</evidence>
<evidence type="ECO:0000256" key="1">
    <source>
        <dbReference type="SAM" id="Phobius"/>
    </source>
</evidence>
<proteinExistence type="predicted"/>
<reference evidence="2 3" key="1">
    <citation type="submission" date="2022-08" db="EMBL/GenBank/DDBJ databases">
        <title>Reclassification of Massilia species as members of the genera Telluria, Duganella, Pseudoduganella, Mokoshia gen. nov. and Zemynaea gen. nov. using orthogonal and non-orthogonal genome-based approaches.</title>
        <authorList>
            <person name="Bowman J.P."/>
        </authorList>
    </citation>
    <scope>NUCLEOTIDE SEQUENCE [LARGE SCALE GENOMIC DNA]</scope>
    <source>
        <strain evidence="2 3">LMG 28164</strain>
    </source>
</reference>